<dbReference type="InterPro" id="IPR036412">
    <property type="entry name" value="HAD-like_sf"/>
</dbReference>
<keyword evidence="2" id="KW-1185">Reference proteome</keyword>
<organism evidence="1 2">
    <name type="scientific">Planobispora siamensis</name>
    <dbReference type="NCBI Taxonomy" id="936338"/>
    <lineage>
        <taxon>Bacteria</taxon>
        <taxon>Bacillati</taxon>
        <taxon>Actinomycetota</taxon>
        <taxon>Actinomycetes</taxon>
        <taxon>Streptosporangiales</taxon>
        <taxon>Streptosporangiaceae</taxon>
        <taxon>Planobispora</taxon>
    </lineage>
</organism>
<dbReference type="SUPFAM" id="SSF56784">
    <property type="entry name" value="HAD-like"/>
    <property type="match status" value="1"/>
</dbReference>
<evidence type="ECO:0000313" key="1">
    <source>
        <dbReference type="EMBL" id="GIH96554.1"/>
    </source>
</evidence>
<gene>
    <name evidence="1" type="ORF">Psi01_71840</name>
</gene>
<evidence type="ECO:0008006" key="3">
    <source>
        <dbReference type="Google" id="ProtNLM"/>
    </source>
</evidence>
<evidence type="ECO:0000313" key="2">
    <source>
        <dbReference type="Proteomes" id="UP000619788"/>
    </source>
</evidence>
<protein>
    <recommendedName>
        <fullName evidence="3">Haloacid dehalogenase</fullName>
    </recommendedName>
</protein>
<proteinExistence type="predicted"/>
<name>A0A8J3SNN5_9ACTN</name>
<dbReference type="EMBL" id="BOOJ01000068">
    <property type="protein sequence ID" value="GIH96554.1"/>
    <property type="molecule type" value="Genomic_DNA"/>
</dbReference>
<comment type="caution">
    <text evidence="1">The sequence shown here is derived from an EMBL/GenBank/DDBJ whole genome shotgun (WGS) entry which is preliminary data.</text>
</comment>
<dbReference type="AlphaFoldDB" id="A0A8J3SNN5"/>
<reference evidence="1 2" key="1">
    <citation type="submission" date="2021-01" db="EMBL/GenBank/DDBJ databases">
        <title>Whole genome shotgun sequence of Planobispora siamensis NBRC 107568.</title>
        <authorList>
            <person name="Komaki H."/>
            <person name="Tamura T."/>
        </authorList>
    </citation>
    <scope>NUCLEOTIDE SEQUENCE [LARGE SCALE GENOMIC DNA]</scope>
    <source>
        <strain evidence="1 2">NBRC 107568</strain>
    </source>
</reference>
<sequence length="48" mass="5700">MQRLALFDLDNTLVNLDEAFRAWTAEFVDDRRLEHEAVDWFFALDRAG</sequence>
<accession>A0A8J3SNN5</accession>
<dbReference type="Proteomes" id="UP000619788">
    <property type="component" value="Unassembled WGS sequence"/>
</dbReference>